<proteinExistence type="predicted"/>
<evidence type="ECO:0000259" key="2">
    <source>
        <dbReference type="PROSITE" id="PS50234"/>
    </source>
</evidence>
<sequence length="816" mass="89152">MSITFLHPYYALLLLLLLLPAILWLGRRSKTSLSVLRCLLITALVLALMQPVWLHSSTSAMRVFIVDTDSANAMEDAGAEQAWLNEQIASLPQTVAVKVIQIGGMPLSLNRGEIKRLPSGVNEGALAKVVQQALLEIPAHANADITLLSDGLSTTNNWAAALAELTSKNVHLNWAELPATATPLLSKLTVLPARIGQALTLQVSAESLSDASQWRVDVVGAEVSVSRYIDPRRAQETLNLGTASVPFSPLAVKLFEIQGDKQIERDSRDIIAVSQPAITLFAANADKTAVSALQTLVGDAITVTSVSQYNSFIQGINASEAIWLNNASEKQLSEFQQQAIRAAVKQGKGLFYSGGEMAFASGGMANSPLAEALPVTLTQTLEKTEPSVALAIVIDSSGSMQGKPLELAKQVARLAVRKLNPDDQVGIVEFYGTRQWSVPMQPVKTPENIERAISRMQSMGATQLFPAIQEAYFGLKQIPARYRHILVITDAGIEEENYQHLLRFVAQDQINVSTVLVGSDTAREAQMADLANWGRGRYYSIADEFAMVELNFHKPAEQPEPVFKQGAFWLQGEKSERIPPLNGYAKINSRANAQTLLSEVNASDVVMASWQYGAGRVTALMTDPIGNGTERWQDWSEYGQWLGTQLSEVADFAPPVVMSSTRLSDHVLVTLRVDQTTDRLKLAQLNAQTGQWQEIAVEQRAPGIYTASIAASLDEAVMLRATVDAKNWYAANSEKEGWFNETRVSLAAKDALNRVVEQSGGKHLTLDTRELPAVKADLALKETLLYPWLLAFALLLYFAEIICRRWPTASINPGAR</sequence>
<keyword evidence="1" id="KW-1133">Transmembrane helix</keyword>
<keyword evidence="4" id="KW-1185">Reference proteome</keyword>
<keyword evidence="1" id="KW-0812">Transmembrane</keyword>
<dbReference type="InterPro" id="IPR036465">
    <property type="entry name" value="vWFA_dom_sf"/>
</dbReference>
<evidence type="ECO:0000313" key="4">
    <source>
        <dbReference type="Proteomes" id="UP000176037"/>
    </source>
</evidence>
<feature type="domain" description="VWFA" evidence="2">
    <location>
        <begin position="389"/>
        <end position="556"/>
    </location>
</feature>
<dbReference type="SMART" id="SM00327">
    <property type="entry name" value="VWA"/>
    <property type="match status" value="1"/>
</dbReference>
<dbReference type="SUPFAM" id="SSF53300">
    <property type="entry name" value="vWA-like"/>
    <property type="match status" value="1"/>
</dbReference>
<evidence type="ECO:0000256" key="1">
    <source>
        <dbReference type="SAM" id="Phobius"/>
    </source>
</evidence>
<dbReference type="Pfam" id="PF13519">
    <property type="entry name" value="VWA_2"/>
    <property type="match status" value="1"/>
</dbReference>
<dbReference type="RefSeq" id="WP_070177104.1">
    <property type="nucleotide sequence ID" value="NZ_BMJR01000011.1"/>
</dbReference>
<evidence type="ECO:0000313" key="3">
    <source>
        <dbReference type="EMBL" id="OFI34176.1"/>
    </source>
</evidence>
<dbReference type="PANTHER" id="PTHR37947:SF2">
    <property type="entry name" value="VON WILLEBRAND FACTOR TYPE A"/>
    <property type="match status" value="1"/>
</dbReference>
<feature type="transmembrane region" description="Helical" evidence="1">
    <location>
        <begin position="785"/>
        <end position="803"/>
    </location>
</feature>
<dbReference type="InterPro" id="IPR002035">
    <property type="entry name" value="VWF_A"/>
</dbReference>
<dbReference type="SUPFAM" id="SSF52317">
    <property type="entry name" value="Class I glutamine amidotransferase-like"/>
    <property type="match status" value="1"/>
</dbReference>
<protein>
    <recommendedName>
        <fullName evidence="2">VWFA domain-containing protein</fullName>
    </recommendedName>
</protein>
<feature type="transmembrane region" description="Helical" evidence="1">
    <location>
        <begin position="6"/>
        <end position="26"/>
    </location>
</feature>
<reference evidence="3 4" key="1">
    <citation type="submission" date="2016-09" db="EMBL/GenBank/DDBJ databases">
        <title>Alteromonas lipolytica, a new species isolated from sea water.</title>
        <authorList>
            <person name="Wu Y.-H."/>
            <person name="Cheng H."/>
            <person name="Xu X.-W."/>
        </authorList>
    </citation>
    <scope>NUCLEOTIDE SEQUENCE [LARGE SCALE GENOMIC DNA]</scope>
    <source>
        <strain evidence="3 4">JW12</strain>
    </source>
</reference>
<dbReference type="Gene3D" id="3.40.50.410">
    <property type="entry name" value="von Willebrand factor, type A domain"/>
    <property type="match status" value="1"/>
</dbReference>
<accession>A0A1E8FEJ0</accession>
<organism evidence="3 4">
    <name type="scientific">Alteromonas lipolytica</name>
    <dbReference type="NCBI Taxonomy" id="1856405"/>
    <lineage>
        <taxon>Bacteria</taxon>
        <taxon>Pseudomonadati</taxon>
        <taxon>Pseudomonadota</taxon>
        <taxon>Gammaproteobacteria</taxon>
        <taxon>Alteromonadales</taxon>
        <taxon>Alteromonadaceae</taxon>
        <taxon>Alteromonas/Salinimonas group</taxon>
        <taxon>Alteromonas</taxon>
    </lineage>
</organism>
<dbReference type="STRING" id="1856405.BFC17_21810"/>
<dbReference type="PROSITE" id="PS50234">
    <property type="entry name" value="VWFA"/>
    <property type="match status" value="1"/>
</dbReference>
<dbReference type="Gene3D" id="3.40.50.880">
    <property type="match status" value="1"/>
</dbReference>
<comment type="caution">
    <text evidence="3">The sequence shown here is derived from an EMBL/GenBank/DDBJ whole genome shotgun (WGS) entry which is preliminary data.</text>
</comment>
<dbReference type="Proteomes" id="UP000176037">
    <property type="component" value="Unassembled WGS sequence"/>
</dbReference>
<dbReference type="AlphaFoldDB" id="A0A1E8FEJ0"/>
<dbReference type="EMBL" id="MJIC01000014">
    <property type="protein sequence ID" value="OFI34176.1"/>
    <property type="molecule type" value="Genomic_DNA"/>
</dbReference>
<dbReference type="PANTHER" id="PTHR37947">
    <property type="entry name" value="BLL2462 PROTEIN"/>
    <property type="match status" value="1"/>
</dbReference>
<feature type="transmembrane region" description="Helical" evidence="1">
    <location>
        <begin position="33"/>
        <end position="54"/>
    </location>
</feature>
<keyword evidence="1" id="KW-0472">Membrane</keyword>
<gene>
    <name evidence="3" type="ORF">BFC17_21810</name>
</gene>
<dbReference type="InterPro" id="IPR029062">
    <property type="entry name" value="Class_I_gatase-like"/>
</dbReference>
<name>A0A1E8FEJ0_9ALTE</name>